<accession>A0AA36N833</accession>
<evidence type="ECO:0000313" key="4">
    <source>
        <dbReference type="Proteomes" id="UP001178507"/>
    </source>
</evidence>
<evidence type="ECO:0000256" key="1">
    <source>
        <dbReference type="ARBA" id="ARBA00022737"/>
    </source>
</evidence>
<comment type="caution">
    <text evidence="3">The sequence shown here is derived from an EMBL/GenBank/DDBJ whole genome shotgun (WGS) entry which is preliminary data.</text>
</comment>
<dbReference type="InterPro" id="IPR011990">
    <property type="entry name" value="TPR-like_helical_dom_sf"/>
</dbReference>
<dbReference type="PROSITE" id="PS51375">
    <property type="entry name" value="PPR"/>
    <property type="match status" value="1"/>
</dbReference>
<dbReference type="InterPro" id="IPR002885">
    <property type="entry name" value="PPR_rpt"/>
</dbReference>
<name>A0AA36N833_9DINO</name>
<dbReference type="EMBL" id="CAUJNA010003274">
    <property type="protein sequence ID" value="CAJ1397672.1"/>
    <property type="molecule type" value="Genomic_DNA"/>
</dbReference>
<sequence length="218" mass="23434">MAIARPGASAPRSLRDYTKSLARLRPQKRWRHALALLEQLGWAQLDVVCCNAALGVCAAAGRWQQGLDLLQDMGLHAIVPSVVTFSTLVSGSPWQAALALLQNAEERAVLPDTILVCSTVSAVSCQWPWALLLAESMHLWALAPSLVAYNAALSALAAELWERALGLFSKLSSDLQLDSISCGATMSSFSPAMWQEALDLLSLTSLRRLQLSAGTPEP</sequence>
<dbReference type="PANTHER" id="PTHR47447">
    <property type="entry name" value="OS03G0856100 PROTEIN"/>
    <property type="match status" value="1"/>
</dbReference>
<gene>
    <name evidence="3" type="ORF">EVOR1521_LOCUS21640</name>
</gene>
<dbReference type="Proteomes" id="UP001178507">
    <property type="component" value="Unassembled WGS sequence"/>
</dbReference>
<dbReference type="PANTHER" id="PTHR47447:SF17">
    <property type="entry name" value="OS12G0638900 PROTEIN"/>
    <property type="match status" value="1"/>
</dbReference>
<evidence type="ECO:0000313" key="3">
    <source>
        <dbReference type="EMBL" id="CAJ1397672.1"/>
    </source>
</evidence>
<proteinExistence type="predicted"/>
<dbReference type="Gene3D" id="1.25.40.10">
    <property type="entry name" value="Tetratricopeptide repeat domain"/>
    <property type="match status" value="2"/>
</dbReference>
<evidence type="ECO:0008006" key="5">
    <source>
        <dbReference type="Google" id="ProtNLM"/>
    </source>
</evidence>
<protein>
    <recommendedName>
        <fullName evidence="5">Pentatricopeptide repeat-containing protein, chloroplastic</fullName>
    </recommendedName>
</protein>
<keyword evidence="1" id="KW-0677">Repeat</keyword>
<dbReference type="AlphaFoldDB" id="A0AA36N833"/>
<reference evidence="3" key="1">
    <citation type="submission" date="2023-08" db="EMBL/GenBank/DDBJ databases">
        <authorList>
            <person name="Chen Y."/>
            <person name="Shah S."/>
            <person name="Dougan E. K."/>
            <person name="Thang M."/>
            <person name="Chan C."/>
        </authorList>
    </citation>
    <scope>NUCLEOTIDE SEQUENCE</scope>
</reference>
<evidence type="ECO:0000256" key="2">
    <source>
        <dbReference type="PROSITE-ProRule" id="PRU00708"/>
    </source>
</evidence>
<dbReference type="Pfam" id="PF13041">
    <property type="entry name" value="PPR_2"/>
    <property type="match status" value="1"/>
</dbReference>
<keyword evidence="4" id="KW-1185">Reference proteome</keyword>
<feature type="repeat" description="PPR" evidence="2">
    <location>
        <begin position="46"/>
        <end position="80"/>
    </location>
</feature>
<organism evidence="3 4">
    <name type="scientific">Effrenium voratum</name>
    <dbReference type="NCBI Taxonomy" id="2562239"/>
    <lineage>
        <taxon>Eukaryota</taxon>
        <taxon>Sar</taxon>
        <taxon>Alveolata</taxon>
        <taxon>Dinophyceae</taxon>
        <taxon>Suessiales</taxon>
        <taxon>Symbiodiniaceae</taxon>
        <taxon>Effrenium</taxon>
    </lineage>
</organism>